<dbReference type="RefSeq" id="WP_161700040.1">
    <property type="nucleotide sequence ID" value="NZ_JAAAMU010000008.1"/>
</dbReference>
<dbReference type="Gene3D" id="1.10.10.10">
    <property type="entry name" value="Winged helix-like DNA-binding domain superfamily/Winged helix DNA-binding domain"/>
    <property type="match status" value="1"/>
</dbReference>
<dbReference type="InterPro" id="IPR051677">
    <property type="entry name" value="AfsR-DnrI-RedD_regulator"/>
</dbReference>
<comment type="caution">
    <text evidence="7">The sequence shown here is derived from an EMBL/GenBank/DDBJ whole genome shotgun (WGS) entry which is preliminary data.</text>
</comment>
<dbReference type="Pfam" id="PF25873">
    <property type="entry name" value="WHD_MalT"/>
    <property type="match status" value="1"/>
</dbReference>
<evidence type="ECO:0000256" key="1">
    <source>
        <dbReference type="ARBA" id="ARBA00005820"/>
    </source>
</evidence>
<accession>A0A7X4YSJ2</accession>
<dbReference type="SMART" id="SM01043">
    <property type="entry name" value="BTAD"/>
    <property type="match status" value="1"/>
</dbReference>
<name>A0A7X4YSJ2_9BACL</name>
<feature type="domain" description="OmpR/PhoB-type" evidence="6">
    <location>
        <begin position="775"/>
        <end position="874"/>
    </location>
</feature>
<sequence>MIAITKTHIPQVRHALVVRPELLRLLDEGMRAKLTLVSAPSGYGKSTALSQWALQRGTLVAWVSLDKQDDDWTLFWKAAVESLRNRADGFGGTVMPLLAEGPSSSSVSREPAMTALLNELERLPGELAIVFDDFHLITLPAIHQSMNYLIERLPDSIHLYIASRNDLSFPTSKWFTEGKLRRITTEQLRFRQEEAAEFFLETTELRLTAEQLDQLYDQTEGWITGLRLAALSMERSGDAARSIRRFSGHQQHIADYLLQEVYRDLPEAIRDFLLQTCVLSQMNYALCEAVTGQAGAQRQLEQLEQLQLFIVPLDEQREWYRYHHLLADFLQTMLARNAPGLWERANVRAAQWFEHQGFVEEAAEHYLAGRQYEAVVRLIEAHMNELLSRGRNVAIARWAMQVPEPYFSDRPLVELFYLYAMVGIRQFDVVPDRAERLRIRFEALADGMDKESWRNMMGEIYYICATAAYIGKDLAGAADYFIRGDAHARENSFFLQGGNNKHFSVGEFDDHLSYVNDYDGAARFLTRMMDHWRDYENHPFATPMYASYAKLLYEWNRLDEAEAWINRIMQATRFAPTASNRYQLVLAASRIQQAKGNGREAASMLERLKLMIDSPDYAIFMRKIEAEQASLAVRQGDLASARAWMAACGLSHEDEAALGQVSEQLAFVRVLAADGRLDPAMSLGERLYRLLTKEDRLRDCVHVLIVLSLTLHKAGRREEALEKLEIALRLAEPQGFIRSFADEGPALAELLLTIGESPAAEARYARQVLRTFTSEHSPRRTKIHCFGRLRVETDGGETIKWRTSKTEELMALLLHHRGETASRERILDALWPEVDVERAGAQFHTTTHYLRKALQRIGLEGLVQHAKGGYRIETSRLDCDLDEWERLRASAVQAEDNAADQEAAELIALYGEGYLAGHAYAWAEPTRNRIEGEFVGVLIRLQEREEKRGRYDAAAEFVRQALAHDPLNERLYERLIRMLVLADDRISAVKQYEALRTMLRSEFGMEPREAVGKLLERV</sequence>
<keyword evidence="2" id="KW-0805">Transcription regulation</keyword>
<proteinExistence type="inferred from homology"/>
<dbReference type="GO" id="GO:0000160">
    <property type="term" value="P:phosphorelay signal transduction system"/>
    <property type="evidence" value="ECO:0007669"/>
    <property type="project" value="InterPro"/>
</dbReference>
<dbReference type="InterPro" id="IPR027417">
    <property type="entry name" value="P-loop_NTPase"/>
</dbReference>
<dbReference type="InterPro" id="IPR041617">
    <property type="entry name" value="TPR_MalT"/>
</dbReference>
<dbReference type="SUPFAM" id="SSF52540">
    <property type="entry name" value="P-loop containing nucleoside triphosphate hydrolases"/>
    <property type="match status" value="1"/>
</dbReference>
<keyword evidence="8" id="KW-1185">Reference proteome</keyword>
<dbReference type="InterPro" id="IPR011990">
    <property type="entry name" value="TPR-like_helical_dom_sf"/>
</dbReference>
<evidence type="ECO:0000313" key="8">
    <source>
        <dbReference type="Proteomes" id="UP000558113"/>
    </source>
</evidence>
<dbReference type="OrthoDB" id="1137593at2"/>
<dbReference type="SUPFAM" id="SSF46894">
    <property type="entry name" value="C-terminal effector domain of the bipartite response regulators"/>
    <property type="match status" value="1"/>
</dbReference>
<comment type="similarity">
    <text evidence="1">Belongs to the AfsR/DnrI/RedD regulatory family.</text>
</comment>
<dbReference type="Proteomes" id="UP000558113">
    <property type="component" value="Unassembled WGS sequence"/>
</dbReference>
<protein>
    <recommendedName>
        <fullName evidence="6">OmpR/PhoB-type domain-containing protein</fullName>
    </recommendedName>
</protein>
<dbReference type="InterPro" id="IPR036388">
    <property type="entry name" value="WH-like_DNA-bd_sf"/>
</dbReference>
<evidence type="ECO:0000256" key="5">
    <source>
        <dbReference type="PROSITE-ProRule" id="PRU01091"/>
    </source>
</evidence>
<dbReference type="Pfam" id="PF03704">
    <property type="entry name" value="BTAD"/>
    <property type="match status" value="1"/>
</dbReference>
<dbReference type="PANTHER" id="PTHR35807">
    <property type="entry name" value="TRANSCRIPTIONAL REGULATOR REDD-RELATED"/>
    <property type="match status" value="1"/>
</dbReference>
<dbReference type="Gene3D" id="1.25.40.10">
    <property type="entry name" value="Tetratricopeptide repeat domain"/>
    <property type="match status" value="2"/>
</dbReference>
<dbReference type="EMBL" id="JAAAMU010000008">
    <property type="protein sequence ID" value="NBC70769.1"/>
    <property type="molecule type" value="Genomic_DNA"/>
</dbReference>
<reference evidence="7 8" key="1">
    <citation type="submission" date="2020-01" db="EMBL/GenBank/DDBJ databases">
        <title>Paenibacillus soybeanensis sp. nov. isolated from the nodules of soybean (Glycine max(L.) Merr).</title>
        <authorList>
            <person name="Wang H."/>
        </authorList>
    </citation>
    <scope>NUCLEOTIDE SEQUENCE [LARGE SCALE GENOMIC DNA]</scope>
    <source>
        <strain evidence="7 8">DSM 23054</strain>
    </source>
</reference>
<dbReference type="SMART" id="SM00862">
    <property type="entry name" value="Trans_reg_C"/>
    <property type="match status" value="1"/>
</dbReference>
<feature type="DNA-binding region" description="OmpR/PhoB-type" evidence="5">
    <location>
        <begin position="775"/>
        <end position="874"/>
    </location>
</feature>
<keyword evidence="4" id="KW-0804">Transcription</keyword>
<dbReference type="GO" id="GO:0006355">
    <property type="term" value="P:regulation of DNA-templated transcription"/>
    <property type="evidence" value="ECO:0007669"/>
    <property type="project" value="InterPro"/>
</dbReference>
<dbReference type="InterPro" id="IPR059106">
    <property type="entry name" value="WHD_MalT"/>
</dbReference>
<evidence type="ECO:0000313" key="7">
    <source>
        <dbReference type="EMBL" id="NBC70769.1"/>
    </source>
</evidence>
<evidence type="ECO:0000256" key="2">
    <source>
        <dbReference type="ARBA" id="ARBA00023015"/>
    </source>
</evidence>
<evidence type="ECO:0000256" key="3">
    <source>
        <dbReference type="ARBA" id="ARBA00023125"/>
    </source>
</evidence>
<dbReference type="PROSITE" id="PS51755">
    <property type="entry name" value="OMPR_PHOB"/>
    <property type="match status" value="1"/>
</dbReference>
<dbReference type="InterPro" id="IPR005158">
    <property type="entry name" value="BTAD"/>
</dbReference>
<evidence type="ECO:0000256" key="4">
    <source>
        <dbReference type="ARBA" id="ARBA00023163"/>
    </source>
</evidence>
<dbReference type="PANTHER" id="PTHR35807:SF2">
    <property type="entry name" value="TRANSCRIPTIONAL ACTIVATOR DOMAIN"/>
    <property type="match status" value="1"/>
</dbReference>
<keyword evidence="3 5" id="KW-0238">DNA-binding</keyword>
<dbReference type="InterPro" id="IPR001867">
    <property type="entry name" value="OmpR/PhoB-type_DNA-bd"/>
</dbReference>
<dbReference type="AlphaFoldDB" id="A0A7X4YSJ2"/>
<evidence type="ECO:0000259" key="6">
    <source>
        <dbReference type="PROSITE" id="PS51755"/>
    </source>
</evidence>
<dbReference type="GO" id="GO:0003677">
    <property type="term" value="F:DNA binding"/>
    <property type="evidence" value="ECO:0007669"/>
    <property type="project" value="UniProtKB-UniRule"/>
</dbReference>
<organism evidence="7 8">
    <name type="scientific">Paenibacillus sacheonensis</name>
    <dbReference type="NCBI Taxonomy" id="742054"/>
    <lineage>
        <taxon>Bacteria</taxon>
        <taxon>Bacillati</taxon>
        <taxon>Bacillota</taxon>
        <taxon>Bacilli</taxon>
        <taxon>Bacillales</taxon>
        <taxon>Paenibacillaceae</taxon>
        <taxon>Paenibacillus</taxon>
    </lineage>
</organism>
<dbReference type="SUPFAM" id="SSF48452">
    <property type="entry name" value="TPR-like"/>
    <property type="match status" value="2"/>
</dbReference>
<gene>
    <name evidence="7" type="ORF">GT003_17340</name>
</gene>
<dbReference type="InterPro" id="IPR016032">
    <property type="entry name" value="Sig_transdc_resp-reg_C-effctor"/>
</dbReference>
<dbReference type="Pfam" id="PF17874">
    <property type="entry name" value="TPR_MalT"/>
    <property type="match status" value="1"/>
</dbReference>